<dbReference type="SMART" id="SM00333">
    <property type="entry name" value="TUDOR"/>
    <property type="match status" value="1"/>
</dbReference>
<evidence type="ECO:0000313" key="4">
    <source>
        <dbReference type="EMBL" id="RYN71797.1"/>
    </source>
</evidence>
<dbReference type="Proteomes" id="UP000291422">
    <property type="component" value="Unassembled WGS sequence"/>
</dbReference>
<dbReference type="EMBL" id="KV441478">
    <property type="protein sequence ID" value="OAG20545.1"/>
    <property type="molecule type" value="Genomic_DNA"/>
</dbReference>
<reference evidence="3 5" key="1">
    <citation type="submission" date="2016-05" db="EMBL/GenBank/DDBJ databases">
        <title>Comparative analysis of secretome profiles of manganese(II)-oxidizing ascomycete fungi.</title>
        <authorList>
            <consortium name="DOE Joint Genome Institute"/>
            <person name="Zeiner C.A."/>
            <person name="Purvine S.O."/>
            <person name="Zink E.M."/>
            <person name="Wu S."/>
            <person name="Pasa-Tolic L."/>
            <person name="Chaput D.L."/>
            <person name="Haridas S."/>
            <person name="Grigoriev I.V."/>
            <person name="Santelli C.M."/>
            <person name="Hansel C.M."/>
        </authorList>
    </citation>
    <scope>NUCLEOTIDE SEQUENCE [LARGE SCALE GENOMIC DNA]</scope>
    <source>
        <strain evidence="3 5">SRC1lrK2f</strain>
    </source>
</reference>
<evidence type="ECO:0000313" key="3">
    <source>
        <dbReference type="EMBL" id="OAG20545.1"/>
    </source>
</evidence>
<name>A0A177DLC6_ALTAL</name>
<reference evidence="4" key="3">
    <citation type="journal article" date="2019" name="J. ISSAAS">
        <title>Genomics, evolutionary history and diagnostics of the Alternaria alternata species group including apple and Asian pear pathotypes.</title>
        <authorList>
            <person name="Armitage A.D."/>
            <person name="Cockerton H.M."/>
            <person name="Sreenivasaprasad S."/>
            <person name="Woodhall J."/>
            <person name="Lane C."/>
            <person name="Harrison R.J."/>
            <person name="Clarkson J.P."/>
        </authorList>
    </citation>
    <scope>NUCLEOTIDE SEQUENCE</scope>
    <source>
        <strain evidence="4">FERA 1177</strain>
    </source>
</reference>
<dbReference type="PROSITE" id="PS50304">
    <property type="entry name" value="TUDOR"/>
    <property type="match status" value="1"/>
</dbReference>
<dbReference type="Proteomes" id="UP000077248">
    <property type="component" value="Unassembled WGS sequence"/>
</dbReference>
<evidence type="ECO:0000259" key="2">
    <source>
        <dbReference type="PROSITE" id="PS50304"/>
    </source>
</evidence>
<dbReference type="OMA" id="CEAQWTD"/>
<dbReference type="SUPFAM" id="SSF63748">
    <property type="entry name" value="Tudor/PWWP/MBT"/>
    <property type="match status" value="1"/>
</dbReference>
<reference evidence="6" key="2">
    <citation type="journal article" date="2019" name="bioRxiv">
        <title>Genomics, evolutionary history and diagnostics of the Alternaria alternata species group including apple and Asian pear pathotypes.</title>
        <authorList>
            <person name="Armitage A.D."/>
            <person name="Cockerton H.M."/>
            <person name="Sreenivasaprasad S."/>
            <person name="Woodhall J.W."/>
            <person name="Lane C.R."/>
            <person name="Harrison R.J."/>
            <person name="Clarkson J.P."/>
        </authorList>
    </citation>
    <scope>NUCLEOTIDE SEQUENCE [LARGE SCALE GENOMIC DNA]</scope>
    <source>
        <strain evidence="6">FERA 1177</strain>
    </source>
</reference>
<keyword evidence="5" id="KW-1185">Reference proteome</keyword>
<accession>A0A177DLC6</accession>
<gene>
    <name evidence="4" type="ORF">AA0117_g9295</name>
    <name evidence="3" type="ORF">CC77DRAFT_935779</name>
</gene>
<sequence>MADQIKQTKNAINAKRQAIAEEEGLRAGWAESLAEMDKLIASTGSSDEMTVMRTDMLNEIAKHDAKLERLRPELAALEAQLPQSPAEPAGPKFDPEKHPVLRKAMEKQEPEKAVSFSIGDICEAQWTDRSWYKAKIQSILGSVSAPKYLVRFLEYDDTLTVDRTAVRPLANKRKRDAEPASVATPPAPVVSSAHVISGPASMNPNAHAGKNAALEVNEDKKPSRIANKGILKKRQSNWADFQSKGAKKGVVKKESMFRTSTDAGSRVGFTGSGKGMTETHKRQRYDHKGDAEKDEEYSADRKRF</sequence>
<dbReference type="AlphaFoldDB" id="A0A177DLC6"/>
<protein>
    <recommendedName>
        <fullName evidence="2">Tudor domain-containing protein</fullName>
    </recommendedName>
</protein>
<dbReference type="Gene3D" id="2.30.30.140">
    <property type="match status" value="1"/>
</dbReference>
<dbReference type="VEuPathDB" id="FungiDB:CC77DRAFT_935779"/>
<dbReference type="KEGG" id="aalt:CC77DRAFT_935779"/>
<evidence type="ECO:0000313" key="6">
    <source>
        <dbReference type="Proteomes" id="UP000291422"/>
    </source>
</evidence>
<feature type="compositionally biased region" description="Basic and acidic residues" evidence="1">
    <location>
        <begin position="286"/>
        <end position="304"/>
    </location>
</feature>
<organism evidence="3 5">
    <name type="scientific">Alternaria alternata</name>
    <name type="common">Alternaria rot fungus</name>
    <name type="synonym">Torula alternata</name>
    <dbReference type="NCBI Taxonomy" id="5599"/>
    <lineage>
        <taxon>Eukaryota</taxon>
        <taxon>Fungi</taxon>
        <taxon>Dikarya</taxon>
        <taxon>Ascomycota</taxon>
        <taxon>Pezizomycotina</taxon>
        <taxon>Dothideomycetes</taxon>
        <taxon>Pleosporomycetidae</taxon>
        <taxon>Pleosporales</taxon>
        <taxon>Pleosporineae</taxon>
        <taxon>Pleosporaceae</taxon>
        <taxon>Alternaria</taxon>
        <taxon>Alternaria sect. Alternaria</taxon>
        <taxon>Alternaria alternata complex</taxon>
    </lineage>
</organism>
<dbReference type="GeneID" id="29120052"/>
<evidence type="ECO:0000313" key="5">
    <source>
        <dbReference type="Proteomes" id="UP000077248"/>
    </source>
</evidence>
<dbReference type="InterPro" id="IPR002999">
    <property type="entry name" value="Tudor"/>
</dbReference>
<feature type="compositionally biased region" description="Low complexity" evidence="1">
    <location>
        <begin position="179"/>
        <end position="197"/>
    </location>
</feature>
<feature type="region of interest" description="Disordered" evidence="1">
    <location>
        <begin position="244"/>
        <end position="304"/>
    </location>
</feature>
<dbReference type="RefSeq" id="XP_018385966.1">
    <property type="nucleotide sequence ID" value="XM_018534458.1"/>
</dbReference>
<dbReference type="STRING" id="5599.A0A177DLC6"/>
<proteinExistence type="predicted"/>
<feature type="region of interest" description="Disordered" evidence="1">
    <location>
        <begin position="170"/>
        <end position="207"/>
    </location>
</feature>
<feature type="domain" description="Tudor" evidence="2">
    <location>
        <begin position="115"/>
        <end position="176"/>
    </location>
</feature>
<evidence type="ECO:0000256" key="1">
    <source>
        <dbReference type="SAM" id="MobiDB-lite"/>
    </source>
</evidence>
<dbReference type="EMBL" id="PDXD01000030">
    <property type="protein sequence ID" value="RYN71797.1"/>
    <property type="molecule type" value="Genomic_DNA"/>
</dbReference>